<sequence>MMPLSFLRGVGHRHHDLRDVWGRLMLASLVPTCSGRYTRMNENLRHALIRARLHPLDVATHLTVDPKTVSRWLAGRVPHPRHRLAVADLLHVDENDLWPESDRRRPGLSPEIKAVYPHRWAVPANVWRTFFDSAQTEIGILVYSGLFLAEDAGLLRILTQRAATGVRVRILLGDPTSPHVATRGVDEGVGGDVMVSRTRNALTLYQPLQTVDGVEIRLHDTILYNSIYRADNDLLVNLHVYGTRAPEAPVIYVTGNEPDSTATTYLDSFERVWSSATPAVQSG</sequence>
<name>A0A9W6HX22_9ACTN</name>
<dbReference type="EMBL" id="BSEV01000001">
    <property type="protein sequence ID" value="GLK07371.1"/>
    <property type="molecule type" value="Genomic_DNA"/>
</dbReference>
<dbReference type="CDD" id="cd00093">
    <property type="entry name" value="HTH_XRE"/>
    <property type="match status" value="1"/>
</dbReference>
<reference evidence="1" key="1">
    <citation type="journal article" date="2014" name="Int. J. Syst. Evol. Microbiol.">
        <title>Complete genome sequence of Corynebacterium casei LMG S-19264T (=DSM 44701T), isolated from a smear-ripened cheese.</title>
        <authorList>
            <consortium name="US DOE Joint Genome Institute (JGI-PGF)"/>
            <person name="Walter F."/>
            <person name="Albersmeier A."/>
            <person name="Kalinowski J."/>
            <person name="Ruckert C."/>
        </authorList>
    </citation>
    <scope>NUCLEOTIDE SEQUENCE</scope>
    <source>
        <strain evidence="1">VKM Ac-2007</strain>
    </source>
</reference>
<organism evidence="1 2">
    <name type="scientific">Streptosporangium carneum</name>
    <dbReference type="NCBI Taxonomy" id="47481"/>
    <lineage>
        <taxon>Bacteria</taxon>
        <taxon>Bacillati</taxon>
        <taxon>Actinomycetota</taxon>
        <taxon>Actinomycetes</taxon>
        <taxon>Streptosporangiales</taxon>
        <taxon>Streptosporangiaceae</taxon>
        <taxon>Streptosporangium</taxon>
    </lineage>
</organism>
<dbReference type="InterPro" id="IPR010982">
    <property type="entry name" value="Lambda_DNA-bd_dom_sf"/>
</dbReference>
<proteinExistence type="predicted"/>
<dbReference type="Proteomes" id="UP001143474">
    <property type="component" value="Unassembled WGS sequence"/>
</dbReference>
<accession>A0A9W6HX22</accession>
<comment type="caution">
    <text evidence="1">The sequence shown here is derived from an EMBL/GenBank/DDBJ whole genome shotgun (WGS) entry which is preliminary data.</text>
</comment>
<gene>
    <name evidence="1" type="ORF">GCM10017600_07760</name>
</gene>
<dbReference type="InterPro" id="IPR001387">
    <property type="entry name" value="Cro/C1-type_HTH"/>
</dbReference>
<dbReference type="Gene3D" id="1.10.260.40">
    <property type="entry name" value="lambda repressor-like DNA-binding domains"/>
    <property type="match status" value="1"/>
</dbReference>
<dbReference type="SUPFAM" id="SSF47413">
    <property type="entry name" value="lambda repressor-like DNA-binding domains"/>
    <property type="match status" value="1"/>
</dbReference>
<evidence type="ECO:0000313" key="1">
    <source>
        <dbReference type="EMBL" id="GLK07371.1"/>
    </source>
</evidence>
<protein>
    <submittedName>
        <fullName evidence="1">Transcriptional regulator</fullName>
    </submittedName>
</protein>
<keyword evidence="2" id="KW-1185">Reference proteome</keyword>
<evidence type="ECO:0000313" key="2">
    <source>
        <dbReference type="Proteomes" id="UP001143474"/>
    </source>
</evidence>
<dbReference type="GO" id="GO:0003677">
    <property type="term" value="F:DNA binding"/>
    <property type="evidence" value="ECO:0007669"/>
    <property type="project" value="InterPro"/>
</dbReference>
<reference evidence="1" key="2">
    <citation type="submission" date="2023-01" db="EMBL/GenBank/DDBJ databases">
        <authorList>
            <person name="Sun Q."/>
            <person name="Evtushenko L."/>
        </authorList>
    </citation>
    <scope>NUCLEOTIDE SEQUENCE</scope>
    <source>
        <strain evidence="1">VKM Ac-2007</strain>
    </source>
</reference>
<dbReference type="AlphaFoldDB" id="A0A9W6HX22"/>